<keyword evidence="3" id="KW-1185">Reference proteome</keyword>
<evidence type="ECO:0008006" key="4">
    <source>
        <dbReference type="Google" id="ProtNLM"/>
    </source>
</evidence>
<dbReference type="Proteomes" id="UP000284120">
    <property type="component" value="Unassembled WGS sequence"/>
</dbReference>
<comment type="caution">
    <text evidence="2">The sequence shown here is derived from an EMBL/GenBank/DDBJ whole genome shotgun (WGS) entry which is preliminary data.</text>
</comment>
<name>A0A3S3PFZ0_9SPHI</name>
<accession>A0A3S3PFZ0</accession>
<dbReference type="RefSeq" id="WP_113648277.1">
    <property type="nucleotide sequence ID" value="NZ_QMHN01000005.1"/>
</dbReference>
<keyword evidence="1" id="KW-0732">Signal</keyword>
<evidence type="ECO:0000256" key="1">
    <source>
        <dbReference type="SAM" id="SignalP"/>
    </source>
</evidence>
<organism evidence="2 3">
    <name type="scientific">Pedobacter chitinilyticus</name>
    <dbReference type="NCBI Taxonomy" id="2233776"/>
    <lineage>
        <taxon>Bacteria</taxon>
        <taxon>Pseudomonadati</taxon>
        <taxon>Bacteroidota</taxon>
        <taxon>Sphingobacteriia</taxon>
        <taxon>Sphingobacteriales</taxon>
        <taxon>Sphingobacteriaceae</taxon>
        <taxon>Pedobacter</taxon>
    </lineage>
</organism>
<evidence type="ECO:0000313" key="3">
    <source>
        <dbReference type="Proteomes" id="UP000284120"/>
    </source>
</evidence>
<feature type="chain" id="PRO_5018525049" description="DUF4375 domain-containing protein" evidence="1">
    <location>
        <begin position="25"/>
        <end position="181"/>
    </location>
</feature>
<reference evidence="2 3" key="1">
    <citation type="submission" date="2018-06" db="EMBL/GenBank/DDBJ databases">
        <title>Pedobacter endophyticus sp. nov., an endophytic bacterium isolated from a leaf of Triticum aestivum.</title>
        <authorList>
            <person name="Zhang L."/>
        </authorList>
    </citation>
    <scope>NUCLEOTIDE SEQUENCE [LARGE SCALE GENOMIC DNA]</scope>
    <source>
        <strain evidence="2 3">CM134L-2</strain>
    </source>
</reference>
<feature type="signal peptide" evidence="1">
    <location>
        <begin position="1"/>
        <end position="24"/>
    </location>
</feature>
<dbReference type="EMBL" id="SAYW01000005">
    <property type="protein sequence ID" value="RWU05513.1"/>
    <property type="molecule type" value="Genomic_DNA"/>
</dbReference>
<sequence>MKNKKYLHLLATFLLLFIASFGYAQENTANQQLLAKEPHFLQSRLKSTDSLFLEDINVIKKYIQLDSVDIEILKPQILYAVLIETKVDSAVTYKTLINAIQTFKGGIGYAEFRKGIVLYKQMASIKVNPQNWSNDQVLFRKLGFTEADLDDFLLFISKAENKEMNYKQAYLAYMKEIDNLK</sequence>
<protein>
    <recommendedName>
        <fullName evidence="4">DUF4375 domain-containing protein</fullName>
    </recommendedName>
</protein>
<proteinExistence type="predicted"/>
<evidence type="ECO:0000313" key="2">
    <source>
        <dbReference type="EMBL" id="RWU05513.1"/>
    </source>
</evidence>
<dbReference type="AlphaFoldDB" id="A0A3S3PFZ0"/>
<gene>
    <name evidence="2" type="ORF">DPV69_15285</name>
</gene>
<dbReference type="OrthoDB" id="764378at2"/>